<keyword evidence="4" id="KW-0997">Cell inner membrane</keyword>
<dbReference type="PANTHER" id="PTHR39583:SF2">
    <property type="entry name" value="TYPE II SECRETION SYSTEM PROTEIN J"/>
    <property type="match status" value="1"/>
</dbReference>
<reference evidence="9 10" key="1">
    <citation type="submission" date="2024-04" db="EMBL/GenBank/DDBJ databases">
        <title>Kosakonia calanthae sp. nov., a halophilic bacterium isolated from leaves of Calanthe tiplacata.</title>
        <authorList>
            <person name="Wu P."/>
        </authorList>
    </citation>
    <scope>NUCLEOTIDE SEQUENCE [LARGE SCALE GENOMIC DNA]</scope>
    <source>
        <strain evidence="9 10">BYX6</strain>
    </source>
</reference>
<sequence>MTPAHITGSQSGLTLIEVMIAIVIMAIINLMAWRGIDVLSRANTTLQLHSEEDSRLVRALQQLDRDIAWHTTVELPPRTSVGEHLQPGDLLPAGMQITEFASGQLRMTIVRAAPAAPGQWQQVQWWLQGGTLWRAAGLPSAQYPLPAPRVNARVAVLDGVASFNLRVWIPSRGWQTLPRPRQSPSAATGLEISLAVRRNAGPAQPYRRVLVFN</sequence>
<protein>
    <submittedName>
        <fullName evidence="9">Prepilin-type N-terminal cleavage/methylation domain-containing protein</fullName>
    </submittedName>
</protein>
<evidence type="ECO:0000313" key="9">
    <source>
        <dbReference type="EMBL" id="WZW00240.1"/>
    </source>
</evidence>
<evidence type="ECO:0000256" key="3">
    <source>
        <dbReference type="ARBA" id="ARBA00022481"/>
    </source>
</evidence>
<evidence type="ECO:0000256" key="2">
    <source>
        <dbReference type="ARBA" id="ARBA00022475"/>
    </source>
</evidence>
<keyword evidence="3" id="KW-0488">Methylation</keyword>
<evidence type="ECO:0000256" key="5">
    <source>
        <dbReference type="ARBA" id="ARBA00022692"/>
    </source>
</evidence>
<keyword evidence="7 8" id="KW-0472">Membrane</keyword>
<name>A0ABZ3BA77_9ENTR</name>
<accession>A0ABZ3BA77</accession>
<dbReference type="RefSeq" id="WP_342325156.1">
    <property type="nucleotide sequence ID" value="NZ_CP151800.1"/>
</dbReference>
<keyword evidence="6 8" id="KW-1133">Transmembrane helix</keyword>
<dbReference type="PANTHER" id="PTHR39583">
    <property type="entry name" value="TYPE II SECRETION SYSTEM PROTEIN J-RELATED"/>
    <property type="match status" value="1"/>
</dbReference>
<dbReference type="InterPro" id="IPR051621">
    <property type="entry name" value="T2SS_protein_J"/>
</dbReference>
<keyword evidence="2" id="KW-1003">Cell membrane</keyword>
<keyword evidence="5 8" id="KW-0812">Transmembrane</keyword>
<dbReference type="EMBL" id="CP151800">
    <property type="protein sequence ID" value="WZW00240.1"/>
    <property type="molecule type" value="Genomic_DNA"/>
</dbReference>
<evidence type="ECO:0000256" key="4">
    <source>
        <dbReference type="ARBA" id="ARBA00022519"/>
    </source>
</evidence>
<dbReference type="NCBIfam" id="TIGR02532">
    <property type="entry name" value="IV_pilin_GFxxxE"/>
    <property type="match status" value="1"/>
</dbReference>
<evidence type="ECO:0000313" key="10">
    <source>
        <dbReference type="Proteomes" id="UP001466893"/>
    </source>
</evidence>
<dbReference type="Pfam" id="PF07963">
    <property type="entry name" value="N_methyl"/>
    <property type="match status" value="1"/>
</dbReference>
<proteinExistence type="predicted"/>
<dbReference type="Proteomes" id="UP001466893">
    <property type="component" value="Chromosome"/>
</dbReference>
<dbReference type="InterPro" id="IPR045584">
    <property type="entry name" value="Pilin-like"/>
</dbReference>
<evidence type="ECO:0000256" key="8">
    <source>
        <dbReference type="SAM" id="Phobius"/>
    </source>
</evidence>
<dbReference type="SUPFAM" id="SSF54523">
    <property type="entry name" value="Pili subunits"/>
    <property type="match status" value="1"/>
</dbReference>
<evidence type="ECO:0000256" key="6">
    <source>
        <dbReference type="ARBA" id="ARBA00022989"/>
    </source>
</evidence>
<dbReference type="InterPro" id="IPR012902">
    <property type="entry name" value="N_methyl_site"/>
</dbReference>
<evidence type="ECO:0000256" key="7">
    <source>
        <dbReference type="ARBA" id="ARBA00023136"/>
    </source>
</evidence>
<keyword evidence="10" id="KW-1185">Reference proteome</keyword>
<comment type="subcellular location">
    <subcellularLocation>
        <location evidence="1">Cell inner membrane</location>
        <topology evidence="1">Single-pass membrane protein</topology>
    </subcellularLocation>
</comment>
<evidence type="ECO:0000256" key="1">
    <source>
        <dbReference type="ARBA" id="ARBA00004377"/>
    </source>
</evidence>
<feature type="transmembrane region" description="Helical" evidence="8">
    <location>
        <begin position="12"/>
        <end position="33"/>
    </location>
</feature>
<organism evidence="9 10">
    <name type="scientific">Kosakonia calanthes</name>
    <dbReference type="NCBI Taxonomy" id="3139408"/>
    <lineage>
        <taxon>Bacteria</taxon>
        <taxon>Pseudomonadati</taxon>
        <taxon>Pseudomonadota</taxon>
        <taxon>Gammaproteobacteria</taxon>
        <taxon>Enterobacterales</taxon>
        <taxon>Enterobacteriaceae</taxon>
        <taxon>Kosakonia</taxon>
    </lineage>
</organism>
<gene>
    <name evidence="9" type="ORF">AAEY27_10295</name>
</gene>